<dbReference type="Proteomes" id="UP000325440">
    <property type="component" value="Unassembled WGS sequence"/>
</dbReference>
<name>A0A5E4MPI5_9HEMI</name>
<accession>A0A5E4MPI5</accession>
<dbReference type="EMBL" id="CABPRJ010000986">
    <property type="protein sequence ID" value="VVC34201.1"/>
    <property type="molecule type" value="Genomic_DNA"/>
</dbReference>
<dbReference type="Pfam" id="PF13843">
    <property type="entry name" value="DDE_Tnp_1_7"/>
    <property type="match status" value="1"/>
</dbReference>
<feature type="compositionally biased region" description="Polar residues" evidence="1">
    <location>
        <begin position="279"/>
        <end position="291"/>
    </location>
</feature>
<dbReference type="InterPro" id="IPR007021">
    <property type="entry name" value="DUF659"/>
</dbReference>
<dbReference type="OrthoDB" id="6623841at2759"/>
<protein>
    <submittedName>
        <fullName evidence="4">Uncharacterized protein</fullName>
    </submittedName>
</protein>
<evidence type="ECO:0000256" key="1">
    <source>
        <dbReference type="SAM" id="MobiDB-lite"/>
    </source>
</evidence>
<feature type="region of interest" description="Disordered" evidence="1">
    <location>
        <begin position="279"/>
        <end position="305"/>
    </location>
</feature>
<dbReference type="Pfam" id="PF04937">
    <property type="entry name" value="DUF659"/>
    <property type="match status" value="1"/>
</dbReference>
<dbReference type="InterPro" id="IPR029526">
    <property type="entry name" value="PGBD"/>
</dbReference>
<proteinExistence type="predicted"/>
<evidence type="ECO:0000259" key="2">
    <source>
        <dbReference type="Pfam" id="PF04937"/>
    </source>
</evidence>
<dbReference type="AlphaFoldDB" id="A0A5E4MPI5"/>
<gene>
    <name evidence="4" type="ORF">CINCED_3A015626</name>
</gene>
<keyword evidence="5" id="KW-1185">Reference proteome</keyword>
<feature type="domain" description="PiggyBac transposable element-derived protein" evidence="3">
    <location>
        <begin position="3"/>
        <end position="67"/>
    </location>
</feature>
<feature type="domain" description="DUF659" evidence="2">
    <location>
        <begin position="92"/>
        <end position="216"/>
    </location>
</feature>
<evidence type="ECO:0000313" key="5">
    <source>
        <dbReference type="Proteomes" id="UP000325440"/>
    </source>
</evidence>
<evidence type="ECO:0000259" key="3">
    <source>
        <dbReference type="Pfam" id="PF13843"/>
    </source>
</evidence>
<feature type="compositionally biased region" description="Basic and acidic residues" evidence="1">
    <location>
        <begin position="292"/>
        <end position="305"/>
    </location>
</feature>
<sequence>MEVYVSTQQDGLLKYDNSPSSIVKRLISSISKTGRNITMDNWYTSIPLAIDLLENHKSTIVETVMNKNIRTKKCQMSLLCEKNYVDKCFNGTINSIRQYVENKKIWVSIDEKPDVGGSYVANVIVGTLEISEPGKSFLLNCEVLEKANNSTIAKLFDRSMGIIWPDGVKHDNVLLFVSDAAPYTVKAGKNIKALYSKMEHVTCLAHGLHRVAKKVKRRNSYQKAQHLMADKENEANLIFIKANYGNIPSCITRLEASGIPLVEAIGIWISIGTRASFGTTKSAQPHTNASTEKLRAASDCKTAPD</sequence>
<evidence type="ECO:0000313" key="4">
    <source>
        <dbReference type="EMBL" id="VVC34201.1"/>
    </source>
</evidence>
<organism evidence="4 5">
    <name type="scientific">Cinara cedri</name>
    <dbReference type="NCBI Taxonomy" id="506608"/>
    <lineage>
        <taxon>Eukaryota</taxon>
        <taxon>Metazoa</taxon>
        <taxon>Ecdysozoa</taxon>
        <taxon>Arthropoda</taxon>
        <taxon>Hexapoda</taxon>
        <taxon>Insecta</taxon>
        <taxon>Pterygota</taxon>
        <taxon>Neoptera</taxon>
        <taxon>Paraneoptera</taxon>
        <taxon>Hemiptera</taxon>
        <taxon>Sternorrhyncha</taxon>
        <taxon>Aphidomorpha</taxon>
        <taxon>Aphidoidea</taxon>
        <taxon>Aphididae</taxon>
        <taxon>Lachninae</taxon>
        <taxon>Cinara</taxon>
    </lineage>
</organism>
<reference evidence="4 5" key="1">
    <citation type="submission" date="2019-08" db="EMBL/GenBank/DDBJ databases">
        <authorList>
            <person name="Alioto T."/>
            <person name="Alioto T."/>
            <person name="Gomez Garrido J."/>
        </authorList>
    </citation>
    <scope>NUCLEOTIDE SEQUENCE [LARGE SCALE GENOMIC DNA]</scope>
</reference>